<evidence type="ECO:0000256" key="2">
    <source>
        <dbReference type="ARBA" id="ARBA00022723"/>
    </source>
</evidence>
<dbReference type="KEGG" id="bco:Bcell_3052"/>
<evidence type="ECO:0000256" key="3">
    <source>
        <dbReference type="ARBA" id="ARBA00023008"/>
    </source>
</evidence>
<evidence type="ECO:0000256" key="1">
    <source>
        <dbReference type="ARBA" id="ARBA00015313"/>
    </source>
</evidence>
<dbReference type="OrthoDB" id="9813965at2"/>
<evidence type="ECO:0000313" key="5">
    <source>
        <dbReference type="EMBL" id="ADU31299.1"/>
    </source>
</evidence>
<reference evidence="5" key="1">
    <citation type="submission" date="2010-12" db="EMBL/GenBank/DDBJ databases">
        <title>Complete sequence of Bacillus cellulosilyticus DSM 2522.</title>
        <authorList>
            <consortium name="US DOE Joint Genome Institute"/>
            <person name="Lucas S."/>
            <person name="Copeland A."/>
            <person name="Lapidus A."/>
            <person name="Cheng J.-F."/>
            <person name="Bruce D."/>
            <person name="Goodwin L."/>
            <person name="Pitluck S."/>
            <person name="Chertkov O."/>
            <person name="Detter J.C."/>
            <person name="Han C."/>
            <person name="Tapia R."/>
            <person name="Land M."/>
            <person name="Hauser L."/>
            <person name="Jeffries C."/>
            <person name="Kyrpides N."/>
            <person name="Ivanova N."/>
            <person name="Mikhailova N."/>
            <person name="Brumm P."/>
            <person name="Mead D."/>
            <person name="Woyke T."/>
        </authorList>
    </citation>
    <scope>NUCLEOTIDE SEQUENCE [LARGE SCALE GENOMIC DNA]</scope>
    <source>
        <strain evidence="5">DSM 2522</strain>
    </source>
</reference>
<dbReference type="EMBL" id="CP002394">
    <property type="protein sequence ID" value="ADU31299.1"/>
    <property type="molecule type" value="Genomic_DNA"/>
</dbReference>
<dbReference type="RefSeq" id="WP_013489630.1">
    <property type="nucleotide sequence ID" value="NC_014829.1"/>
</dbReference>
<evidence type="ECO:0000313" key="6">
    <source>
        <dbReference type="Proteomes" id="UP000001401"/>
    </source>
</evidence>
<gene>
    <name evidence="5" type="ordered locus">Bcell_3052</name>
</gene>
<accession>E6TYW4</accession>
<dbReference type="AlphaFoldDB" id="E6TYW4"/>
<keyword evidence="2" id="KW-0479">Metal-binding</keyword>
<dbReference type="InterPro" id="IPR001802">
    <property type="entry name" value="MerP/CopZ"/>
</dbReference>
<dbReference type="Pfam" id="PF00403">
    <property type="entry name" value="HMA"/>
    <property type="match status" value="1"/>
</dbReference>
<dbReference type="InterPro" id="IPR006121">
    <property type="entry name" value="HMA_dom"/>
</dbReference>
<organism evidence="5 6">
    <name type="scientific">Evansella cellulosilytica (strain ATCC 21833 / DSM 2522 / FERM P-1141 / JCM 9156 / N-4)</name>
    <name type="common">Bacillus cellulosilyticus</name>
    <dbReference type="NCBI Taxonomy" id="649639"/>
    <lineage>
        <taxon>Bacteria</taxon>
        <taxon>Bacillati</taxon>
        <taxon>Bacillota</taxon>
        <taxon>Bacilli</taxon>
        <taxon>Bacillales</taxon>
        <taxon>Bacillaceae</taxon>
        <taxon>Evansella</taxon>
    </lineage>
</organism>
<dbReference type="PROSITE" id="PS50846">
    <property type="entry name" value="HMA_2"/>
    <property type="match status" value="1"/>
</dbReference>
<keyword evidence="3" id="KW-0186">Copper</keyword>
<keyword evidence="6" id="KW-1185">Reference proteome</keyword>
<dbReference type="eggNOG" id="COG2608">
    <property type="taxonomic scope" value="Bacteria"/>
</dbReference>
<dbReference type="HOGENOM" id="CLU_134973_10_3_9"/>
<dbReference type="FunFam" id="3.30.70.100:FF:000005">
    <property type="entry name" value="Copper-exporting P-type ATPase A"/>
    <property type="match status" value="1"/>
</dbReference>
<dbReference type="PROSITE" id="PS01047">
    <property type="entry name" value="HMA_1"/>
    <property type="match status" value="1"/>
</dbReference>
<dbReference type="Gene3D" id="3.30.70.100">
    <property type="match status" value="1"/>
</dbReference>
<dbReference type="STRING" id="649639.Bcell_3052"/>
<protein>
    <recommendedName>
        <fullName evidence="1">Copper chaperone CopZ</fullName>
    </recommendedName>
</protein>
<dbReference type="SUPFAM" id="SSF55008">
    <property type="entry name" value="HMA, heavy metal-associated domain"/>
    <property type="match status" value="1"/>
</dbReference>
<name>E6TYW4_EVAC2</name>
<sequence>MKKVNIAVVGMSCGHCVSTIEGALSKLDGVSKVEVNLKENKVLVELDISKVRVLQIEQAIEELGYSIACH</sequence>
<dbReference type="NCBIfam" id="TIGR00003">
    <property type="entry name" value="copper ion binding protein"/>
    <property type="match status" value="1"/>
</dbReference>
<dbReference type="Proteomes" id="UP000001401">
    <property type="component" value="Chromosome"/>
</dbReference>
<evidence type="ECO:0000259" key="4">
    <source>
        <dbReference type="PROSITE" id="PS50846"/>
    </source>
</evidence>
<dbReference type="PANTHER" id="PTHR46594">
    <property type="entry name" value="P-TYPE CATION-TRANSPORTING ATPASE"/>
    <property type="match status" value="1"/>
</dbReference>
<proteinExistence type="predicted"/>
<dbReference type="PANTHER" id="PTHR46594:SF4">
    <property type="entry name" value="P-TYPE CATION-TRANSPORTING ATPASE"/>
    <property type="match status" value="1"/>
</dbReference>
<dbReference type="InterPro" id="IPR036163">
    <property type="entry name" value="HMA_dom_sf"/>
</dbReference>
<dbReference type="InterPro" id="IPR017969">
    <property type="entry name" value="Heavy-metal-associated_CS"/>
</dbReference>
<dbReference type="GO" id="GO:0005507">
    <property type="term" value="F:copper ion binding"/>
    <property type="evidence" value="ECO:0007669"/>
    <property type="project" value="InterPro"/>
</dbReference>
<feature type="domain" description="HMA" evidence="4">
    <location>
        <begin position="2"/>
        <end position="68"/>
    </location>
</feature>
<dbReference type="PRINTS" id="PR00946">
    <property type="entry name" value="HGSCAVENGER"/>
</dbReference>
<dbReference type="InterPro" id="IPR006122">
    <property type="entry name" value="HMA_Cu_ion-bd"/>
</dbReference>
<dbReference type="CDD" id="cd00371">
    <property type="entry name" value="HMA"/>
    <property type="match status" value="1"/>
</dbReference>